<dbReference type="CDD" id="cd18081">
    <property type="entry name" value="RlmH-like"/>
    <property type="match status" value="1"/>
</dbReference>
<dbReference type="Pfam" id="PF02590">
    <property type="entry name" value="SPOUT_MTase"/>
    <property type="match status" value="1"/>
</dbReference>
<reference evidence="6 7" key="1">
    <citation type="submission" date="2019-09" db="EMBL/GenBank/DDBJ databases">
        <title>Sulfurimonas gotlandica sp. nov., a chemoautotrophic and psychrotolerant epsilonproteobacterium isolated from a pelagic redoxcline, and an emended description of the genus Sulfurimonas.</title>
        <authorList>
            <person name="Wang S."/>
            <person name="Jiang L."/>
            <person name="Shao S."/>
        </authorList>
    </citation>
    <scope>NUCLEOTIDE SEQUENCE [LARGE SCALE GENOMIC DNA]</scope>
    <source>
        <strain evidence="6 7">GYSZ_1</strain>
    </source>
</reference>
<organism evidence="6 7">
    <name type="scientific">Sulfurimonas lithotrophica</name>
    <dbReference type="NCBI Taxonomy" id="2590022"/>
    <lineage>
        <taxon>Bacteria</taxon>
        <taxon>Pseudomonadati</taxon>
        <taxon>Campylobacterota</taxon>
        <taxon>Epsilonproteobacteria</taxon>
        <taxon>Campylobacterales</taxon>
        <taxon>Sulfurimonadaceae</taxon>
        <taxon>Sulfurimonas</taxon>
    </lineage>
</organism>
<evidence type="ECO:0000313" key="6">
    <source>
        <dbReference type="EMBL" id="QFR49363.1"/>
    </source>
</evidence>
<comment type="subunit">
    <text evidence="5">Homodimer.</text>
</comment>
<dbReference type="GO" id="GO:0005737">
    <property type="term" value="C:cytoplasm"/>
    <property type="evidence" value="ECO:0007669"/>
    <property type="project" value="UniProtKB-SubCell"/>
</dbReference>
<dbReference type="InterPro" id="IPR029028">
    <property type="entry name" value="Alpha/beta_knot_MTases"/>
</dbReference>
<sequence>MKIDIISIAKKEKSIYDPLYKDLTKMISRFAKIEDKEIFNKDITKAHNLSAEASQKAYTKVLKPYLNGNCNILLHPDGKIIDSYEFSKLLDGKITIKFFIGGAYGFEDAFLNKADKVISLGKITMSHKIAKTVLLEQIYRGFSILSNHPYHK</sequence>
<dbReference type="RefSeq" id="WP_152307306.1">
    <property type="nucleotide sequence ID" value="NZ_CP043617.1"/>
</dbReference>
<dbReference type="PIRSF" id="PIRSF004505">
    <property type="entry name" value="MT_bac"/>
    <property type="match status" value="1"/>
</dbReference>
<keyword evidence="3 5" id="KW-0949">S-adenosyl-L-methionine</keyword>
<dbReference type="InterPro" id="IPR029026">
    <property type="entry name" value="tRNA_m1G_MTases_N"/>
</dbReference>
<evidence type="ECO:0000256" key="1">
    <source>
        <dbReference type="ARBA" id="ARBA00022603"/>
    </source>
</evidence>
<dbReference type="GO" id="GO:0070038">
    <property type="term" value="F:rRNA (pseudouridine-N3-)-methyltransferase activity"/>
    <property type="evidence" value="ECO:0007669"/>
    <property type="project" value="UniProtKB-UniRule"/>
</dbReference>
<keyword evidence="1 5" id="KW-0489">Methyltransferase</keyword>
<dbReference type="EMBL" id="CP043617">
    <property type="protein sequence ID" value="QFR49363.1"/>
    <property type="molecule type" value="Genomic_DNA"/>
</dbReference>
<comment type="function">
    <text evidence="5">Specifically methylates the pseudouridine at position 1915 (m3Psi1915) in 23S rRNA.</text>
</comment>
<dbReference type="SUPFAM" id="SSF75217">
    <property type="entry name" value="alpha/beta knot"/>
    <property type="match status" value="1"/>
</dbReference>
<protein>
    <recommendedName>
        <fullName evidence="5">Ribosomal RNA large subunit methyltransferase H</fullName>
        <ecNumber evidence="5">2.1.1.177</ecNumber>
    </recommendedName>
    <alternativeName>
        <fullName evidence="5">23S rRNA (pseudouridine1915-N3)-methyltransferase</fullName>
    </alternativeName>
    <alternativeName>
        <fullName evidence="5">23S rRNA m3Psi1915 methyltransferase</fullName>
    </alternativeName>
    <alternativeName>
        <fullName evidence="5">rRNA (pseudouridine-N3-)-methyltransferase RlmH</fullName>
    </alternativeName>
</protein>
<comment type="catalytic activity">
    <reaction evidence="5">
        <text>pseudouridine(1915) in 23S rRNA + S-adenosyl-L-methionine = N(3)-methylpseudouridine(1915) in 23S rRNA + S-adenosyl-L-homocysteine + H(+)</text>
        <dbReference type="Rhea" id="RHEA:42752"/>
        <dbReference type="Rhea" id="RHEA-COMP:10221"/>
        <dbReference type="Rhea" id="RHEA-COMP:10222"/>
        <dbReference type="ChEBI" id="CHEBI:15378"/>
        <dbReference type="ChEBI" id="CHEBI:57856"/>
        <dbReference type="ChEBI" id="CHEBI:59789"/>
        <dbReference type="ChEBI" id="CHEBI:65314"/>
        <dbReference type="ChEBI" id="CHEBI:74486"/>
        <dbReference type="EC" id="2.1.1.177"/>
    </reaction>
</comment>
<evidence type="ECO:0000313" key="7">
    <source>
        <dbReference type="Proteomes" id="UP000326944"/>
    </source>
</evidence>
<dbReference type="OrthoDB" id="9806643at2"/>
<feature type="binding site" evidence="5">
    <location>
        <position position="101"/>
    </location>
    <ligand>
        <name>S-adenosyl-L-methionine</name>
        <dbReference type="ChEBI" id="CHEBI:59789"/>
    </ligand>
</feature>
<dbReference type="Gene3D" id="3.40.1280.10">
    <property type="match status" value="1"/>
</dbReference>
<dbReference type="Proteomes" id="UP000326944">
    <property type="component" value="Chromosome"/>
</dbReference>
<feature type="binding site" evidence="5">
    <location>
        <begin position="120"/>
        <end position="125"/>
    </location>
    <ligand>
        <name>S-adenosyl-L-methionine</name>
        <dbReference type="ChEBI" id="CHEBI:59789"/>
    </ligand>
</feature>
<keyword evidence="5" id="KW-0698">rRNA processing</keyword>
<dbReference type="InterPro" id="IPR003742">
    <property type="entry name" value="RlmH-like"/>
</dbReference>
<accession>A0A5P8P0X9</accession>
<comment type="subcellular location">
    <subcellularLocation>
        <location evidence="5">Cytoplasm</location>
    </subcellularLocation>
</comment>
<gene>
    <name evidence="5" type="primary">rlmH</name>
    <name evidence="6" type="ORF">FJR48_06330</name>
</gene>
<comment type="similarity">
    <text evidence="4 5">Belongs to the RNA methyltransferase RlmH family.</text>
</comment>
<evidence type="ECO:0000256" key="4">
    <source>
        <dbReference type="ARBA" id="ARBA00038303"/>
    </source>
</evidence>
<keyword evidence="7" id="KW-1185">Reference proteome</keyword>
<dbReference type="AlphaFoldDB" id="A0A5P8P0X9"/>
<dbReference type="KEGG" id="sulg:FJR48_06330"/>
<proteinExistence type="inferred from homology"/>
<keyword evidence="5" id="KW-0963">Cytoplasm</keyword>
<feature type="binding site" evidence="5">
    <location>
        <position position="74"/>
    </location>
    <ligand>
        <name>S-adenosyl-L-methionine</name>
        <dbReference type="ChEBI" id="CHEBI:59789"/>
    </ligand>
</feature>
<dbReference type="EC" id="2.1.1.177" evidence="5"/>
<keyword evidence="2 5" id="KW-0808">Transferase</keyword>
<evidence type="ECO:0000256" key="2">
    <source>
        <dbReference type="ARBA" id="ARBA00022679"/>
    </source>
</evidence>
<evidence type="ECO:0000256" key="5">
    <source>
        <dbReference type="HAMAP-Rule" id="MF_00658"/>
    </source>
</evidence>
<dbReference type="PANTHER" id="PTHR33603:SF1">
    <property type="entry name" value="RIBOSOMAL RNA LARGE SUBUNIT METHYLTRANSFERASE H"/>
    <property type="match status" value="1"/>
</dbReference>
<name>A0A5P8P0X9_9BACT</name>
<evidence type="ECO:0000256" key="3">
    <source>
        <dbReference type="ARBA" id="ARBA00022691"/>
    </source>
</evidence>
<dbReference type="HAMAP" id="MF_00658">
    <property type="entry name" value="23SrRNA_methyltr_H"/>
    <property type="match status" value="1"/>
</dbReference>
<dbReference type="PANTHER" id="PTHR33603">
    <property type="entry name" value="METHYLTRANSFERASE"/>
    <property type="match status" value="1"/>
</dbReference>